<keyword evidence="2" id="KW-1185">Reference proteome</keyword>
<dbReference type="Proteomes" id="UP001332243">
    <property type="component" value="Unassembled WGS sequence"/>
</dbReference>
<comment type="caution">
    <text evidence="1">The sequence shown here is derived from an EMBL/GenBank/DDBJ whole genome shotgun (WGS) entry which is preliminary data.</text>
</comment>
<sequence>MGISKVAVDPAIAGRLGPDELAALKVNLWPLDCQTCGGRLRRWDTPALVVRADGDLADASLHHRRCHASGWFDRETVPATQRPHLTWRAGTCVLPSSGLPMFLVNPSYEAALLRHVDGRWRVWTVEHFVDLGFSLEMASERAEPIPILAAELDRDRISVEVRIGGVVRHAWRDLPISPATFNRVSASYQIMVGVTTLADVHRPLTEEQISGLMRYQRMALGSARITSFAGPAQPLRASDFDPDIRAETTALTFELVRRLLGVPVTDTHLDVSIRLFNGDDRAVLALDAPDRILAVLPVVLLYACRSHGGSGQPGVQRGVHVMTPDAFSADEYLGMITPIAEQFDRTVGRLGAAPSSPQGAEAYLADVVVGTSREFLTAHRYHLDAGPEWGLHAGRGEVAVITGDDPLQVMSADFVRHYPRLTAG</sequence>
<dbReference type="EMBL" id="JAZGQK010000017">
    <property type="protein sequence ID" value="MEE6261043.1"/>
    <property type="molecule type" value="Genomic_DNA"/>
</dbReference>
<dbReference type="RefSeq" id="WP_331216145.1">
    <property type="nucleotide sequence ID" value="NZ_JAZGQK010000017.1"/>
</dbReference>
<reference evidence="1 2" key="1">
    <citation type="submission" date="2024-01" db="EMBL/GenBank/DDBJ databases">
        <title>Genome insights into Plantactinospora sonchi sp. nov.</title>
        <authorList>
            <person name="Wang L."/>
        </authorList>
    </citation>
    <scope>NUCLEOTIDE SEQUENCE [LARGE SCALE GENOMIC DNA]</scope>
    <source>
        <strain evidence="1 2">NEAU-QY2</strain>
    </source>
</reference>
<protein>
    <submittedName>
        <fullName evidence="1">Uncharacterized protein</fullName>
    </submittedName>
</protein>
<accession>A0ABU7RWZ9</accession>
<organism evidence="1 2">
    <name type="scientific">Plantactinospora sonchi</name>
    <dbReference type="NCBI Taxonomy" id="1544735"/>
    <lineage>
        <taxon>Bacteria</taxon>
        <taxon>Bacillati</taxon>
        <taxon>Actinomycetota</taxon>
        <taxon>Actinomycetes</taxon>
        <taxon>Micromonosporales</taxon>
        <taxon>Micromonosporaceae</taxon>
        <taxon>Plantactinospora</taxon>
    </lineage>
</organism>
<evidence type="ECO:0000313" key="1">
    <source>
        <dbReference type="EMBL" id="MEE6261043.1"/>
    </source>
</evidence>
<gene>
    <name evidence="1" type="ORF">V1633_21400</name>
</gene>
<name>A0ABU7RWZ9_9ACTN</name>
<dbReference type="Gene3D" id="3.40.50.300">
    <property type="entry name" value="P-loop containing nucleotide triphosphate hydrolases"/>
    <property type="match status" value="1"/>
</dbReference>
<dbReference type="InterPro" id="IPR027417">
    <property type="entry name" value="P-loop_NTPase"/>
</dbReference>
<evidence type="ECO:0000313" key="2">
    <source>
        <dbReference type="Proteomes" id="UP001332243"/>
    </source>
</evidence>
<proteinExistence type="predicted"/>